<organism evidence="1 2">
    <name type="scientific">Streptomyces chrestomyceticus JCM 4735</name>
    <dbReference type="NCBI Taxonomy" id="1306181"/>
    <lineage>
        <taxon>Bacteria</taxon>
        <taxon>Bacillati</taxon>
        <taxon>Actinomycetota</taxon>
        <taxon>Actinomycetes</taxon>
        <taxon>Kitasatosporales</taxon>
        <taxon>Streptomycetaceae</taxon>
        <taxon>Streptomyces</taxon>
    </lineage>
</organism>
<evidence type="ECO:0000313" key="2">
    <source>
        <dbReference type="Proteomes" id="UP000287830"/>
    </source>
</evidence>
<reference evidence="1 2" key="1">
    <citation type="submission" date="2018-11" db="EMBL/GenBank/DDBJ databases">
        <title>Whole genome sequence of Streptomyces chrestomyceticus NBRC 13444(T).</title>
        <authorList>
            <person name="Komaki H."/>
            <person name="Tamura T."/>
        </authorList>
    </citation>
    <scope>NUCLEOTIDE SEQUENCE [LARGE SCALE GENOMIC DNA]</scope>
    <source>
        <strain evidence="1 2">NBRC 13444</strain>
    </source>
</reference>
<name>A0A7U9L4R5_9ACTN</name>
<accession>A0A7U9L4R5</accession>
<comment type="caution">
    <text evidence="1">The sequence shown here is derived from an EMBL/GenBank/DDBJ whole genome shotgun (WGS) entry which is preliminary data.</text>
</comment>
<protein>
    <submittedName>
        <fullName evidence="1">Uncharacterized protein</fullName>
    </submittedName>
</protein>
<dbReference type="AlphaFoldDB" id="A0A7U9L4R5"/>
<dbReference type="GeneID" id="95626864"/>
<evidence type="ECO:0000313" key="1">
    <source>
        <dbReference type="EMBL" id="GCD40348.1"/>
    </source>
</evidence>
<dbReference type="EMBL" id="BHZC01000001">
    <property type="protein sequence ID" value="GCD40348.1"/>
    <property type="molecule type" value="Genomic_DNA"/>
</dbReference>
<gene>
    <name evidence="1" type="ORF">OEIGOIKO_08208</name>
</gene>
<dbReference type="RefSeq" id="WP_154806434.1">
    <property type="nucleotide sequence ID" value="NZ_BHZC01000001.1"/>
</dbReference>
<proteinExistence type="predicted"/>
<dbReference type="Proteomes" id="UP000287830">
    <property type="component" value="Unassembled WGS sequence"/>
</dbReference>
<sequence>MWRAISPWEAGDGGGVDAEVCQYGEATYTRTGRLHHVDASRREPGTS</sequence>